<gene>
    <name evidence="2" type="ORF">CFX0092_B0761</name>
</gene>
<name>A0A160TAB8_9CHLR</name>
<dbReference type="AlphaFoldDB" id="A0A160TAB8"/>
<feature type="compositionally biased region" description="Basic and acidic residues" evidence="1">
    <location>
        <begin position="438"/>
        <end position="465"/>
    </location>
</feature>
<sequence>MKTQDLPADGRALPAAGGELSEAVRAAQERLLELRRAHGVEARGRTTSDVSGGLKPTAGTPSALKRTASEALPSSTGFSRVSCASRGFEPASSLTYDSRHTSQTLVAHLRAAGARRARQAAADDQQWLDELRITNYELRIKRGEDDRALSPLPPCSPAPLLPCSPAPLLPCPPAPLPAVRIYPDLALAILRRKKAAAGRVWLLLRQADAAGRGRVAVAEALRLLCGDGSPLRICGRRQLTNLLAAGEGLFWQRDRGRDGTEWLRLHSAARLAAGLGVARLGGSPVAVPVGALTGTIGQARAHLYAAFHSGRTSHDLLSGERRARGPIARETLCKLSGASRNSQRNYERRAAVGRRSAIALGPRLTAVDEHEVAWQRGRALFHYRDTKGRYGRPGAVYLAWQLPNEYTGPHATLPRGGQKRLNRAISDLFHDGMTGNGDEDRPPTTDHRPPTTDHRPREEKREGAQVRKSAAPRLPFSPAPLLPSPPAPQRLFYNSAKAAFLARGEHERYWRQGGVWLWQRELRMTNDELRMKRAGSQAQAPASDSPPATCHSPLATRHPLLATPPNSSFVIRNSSFAGNCLHP</sequence>
<feature type="region of interest" description="Disordered" evidence="1">
    <location>
        <begin position="429"/>
        <end position="483"/>
    </location>
</feature>
<evidence type="ECO:0000313" key="2">
    <source>
        <dbReference type="EMBL" id="CUS06295.1"/>
    </source>
</evidence>
<dbReference type="KEGG" id="pbf:CFX0092_B0761"/>
<feature type="compositionally biased region" description="Basic and acidic residues" evidence="1">
    <location>
        <begin position="37"/>
        <end position="46"/>
    </location>
</feature>
<accession>A0A160TAB8</accession>
<evidence type="ECO:0000313" key="3">
    <source>
        <dbReference type="Proteomes" id="UP000215027"/>
    </source>
</evidence>
<evidence type="ECO:0000256" key="1">
    <source>
        <dbReference type="SAM" id="MobiDB-lite"/>
    </source>
</evidence>
<feature type="region of interest" description="Disordered" evidence="1">
    <location>
        <begin position="37"/>
        <end position="80"/>
    </location>
</feature>
<reference evidence="2" key="1">
    <citation type="submission" date="2016-01" db="EMBL/GenBank/DDBJ databases">
        <authorList>
            <person name="Mcilroy J.S."/>
            <person name="Karst M S."/>
            <person name="Albertsen M."/>
        </authorList>
    </citation>
    <scope>NUCLEOTIDE SEQUENCE</scope>
    <source>
        <strain evidence="2">Cfx-K</strain>
    </source>
</reference>
<proteinExistence type="predicted"/>
<dbReference type="EMBL" id="LN890656">
    <property type="protein sequence ID" value="CUS06295.1"/>
    <property type="molecule type" value="Genomic_DNA"/>
</dbReference>
<feature type="region of interest" description="Disordered" evidence="1">
    <location>
        <begin position="533"/>
        <end position="563"/>
    </location>
</feature>
<dbReference type="Proteomes" id="UP000215027">
    <property type="component" value="Chromosome II"/>
</dbReference>
<protein>
    <submittedName>
        <fullName evidence="2">Uncharacterized protein</fullName>
    </submittedName>
</protein>
<keyword evidence="3" id="KW-1185">Reference proteome</keyword>
<organism evidence="2 3">
    <name type="scientific">Candidatus Promineifilum breve</name>
    <dbReference type="NCBI Taxonomy" id="1806508"/>
    <lineage>
        <taxon>Bacteria</taxon>
        <taxon>Bacillati</taxon>
        <taxon>Chloroflexota</taxon>
        <taxon>Ardenticatenia</taxon>
        <taxon>Candidatus Promineifilales</taxon>
        <taxon>Candidatus Promineifilaceae</taxon>
        <taxon>Candidatus Promineifilum</taxon>
    </lineage>
</organism>
<feature type="compositionally biased region" description="Low complexity" evidence="1">
    <location>
        <begin position="534"/>
        <end position="548"/>
    </location>
</feature>